<reference evidence="1 2" key="1">
    <citation type="journal article" date="2024" name="BMC Genomics">
        <title>De novo assembly and annotation of Popillia japonica's genome with initial clues to its potential as an invasive pest.</title>
        <authorList>
            <person name="Cucini C."/>
            <person name="Boschi S."/>
            <person name="Funari R."/>
            <person name="Cardaioli E."/>
            <person name="Iannotti N."/>
            <person name="Marturano G."/>
            <person name="Paoli F."/>
            <person name="Bruttini M."/>
            <person name="Carapelli A."/>
            <person name="Frati F."/>
            <person name="Nardi F."/>
        </authorList>
    </citation>
    <scope>NUCLEOTIDE SEQUENCE [LARGE SCALE GENOMIC DNA]</scope>
    <source>
        <strain evidence="1">DMR45628</strain>
    </source>
</reference>
<proteinExistence type="predicted"/>
<dbReference type="Proteomes" id="UP001458880">
    <property type="component" value="Unassembled WGS sequence"/>
</dbReference>
<evidence type="ECO:0000313" key="1">
    <source>
        <dbReference type="EMBL" id="KAK9731666.1"/>
    </source>
</evidence>
<dbReference type="EMBL" id="JASPKY010000129">
    <property type="protein sequence ID" value="KAK9731666.1"/>
    <property type="molecule type" value="Genomic_DNA"/>
</dbReference>
<protein>
    <submittedName>
        <fullName evidence="1">Uncharacterized protein</fullName>
    </submittedName>
</protein>
<evidence type="ECO:0000313" key="2">
    <source>
        <dbReference type="Proteomes" id="UP001458880"/>
    </source>
</evidence>
<comment type="caution">
    <text evidence="1">The sequence shown here is derived from an EMBL/GenBank/DDBJ whole genome shotgun (WGS) entry which is preliminary data.</text>
</comment>
<organism evidence="1 2">
    <name type="scientific">Popillia japonica</name>
    <name type="common">Japanese beetle</name>
    <dbReference type="NCBI Taxonomy" id="7064"/>
    <lineage>
        <taxon>Eukaryota</taxon>
        <taxon>Metazoa</taxon>
        <taxon>Ecdysozoa</taxon>
        <taxon>Arthropoda</taxon>
        <taxon>Hexapoda</taxon>
        <taxon>Insecta</taxon>
        <taxon>Pterygota</taxon>
        <taxon>Neoptera</taxon>
        <taxon>Endopterygota</taxon>
        <taxon>Coleoptera</taxon>
        <taxon>Polyphaga</taxon>
        <taxon>Scarabaeiformia</taxon>
        <taxon>Scarabaeidae</taxon>
        <taxon>Rutelinae</taxon>
        <taxon>Popillia</taxon>
    </lineage>
</organism>
<name>A0AAW1LCN8_POPJA</name>
<gene>
    <name evidence="1" type="ORF">QE152_g13502</name>
</gene>
<accession>A0AAW1LCN8</accession>
<dbReference type="AlphaFoldDB" id="A0AAW1LCN8"/>
<keyword evidence="2" id="KW-1185">Reference proteome</keyword>
<sequence length="97" mass="10958">MFFERRSYDDDVIQIGKYVRFQIGSAPITLSIKRCQVAGALCKPNGILLNWKRPLFGTVKAVYGLLASAIGISQYADLISRVVRYLESRSLSKIWDT</sequence>